<dbReference type="RefSeq" id="WP_372266434.1">
    <property type="nucleotide sequence ID" value="NZ_JBFRUW010000049.1"/>
</dbReference>
<dbReference type="InterPro" id="IPR043135">
    <property type="entry name" value="Fur_C"/>
</dbReference>
<dbReference type="InterPro" id="IPR036390">
    <property type="entry name" value="WH_DNA-bd_sf"/>
</dbReference>
<dbReference type="InterPro" id="IPR002481">
    <property type="entry name" value="FUR"/>
</dbReference>
<accession>A0ABV4NDB6</accession>
<evidence type="ECO:0000256" key="1">
    <source>
        <dbReference type="ARBA" id="ARBA00007957"/>
    </source>
</evidence>
<dbReference type="Gene3D" id="1.10.10.10">
    <property type="entry name" value="Winged helix-like DNA-binding domain superfamily/Winged helix DNA-binding domain"/>
    <property type="match status" value="1"/>
</dbReference>
<organism evidence="7 8">
    <name type="scientific">Vibrio gallaecicus</name>
    <dbReference type="NCBI Taxonomy" id="552386"/>
    <lineage>
        <taxon>Bacteria</taxon>
        <taxon>Pseudomonadati</taxon>
        <taxon>Pseudomonadota</taxon>
        <taxon>Gammaproteobacteria</taxon>
        <taxon>Vibrionales</taxon>
        <taxon>Vibrionaceae</taxon>
        <taxon>Vibrio</taxon>
    </lineage>
</organism>
<evidence type="ECO:0000256" key="3">
    <source>
        <dbReference type="ARBA" id="ARBA00022833"/>
    </source>
</evidence>
<dbReference type="Pfam" id="PF01475">
    <property type="entry name" value="FUR"/>
    <property type="match status" value="1"/>
</dbReference>
<sequence>MSTINTIINHVEKSCKTRGKQLTSKRKLVLRALVHANKALSAYELVDYCNEHFSQSIQAMSVYRILDFLEDEHFAHKLKVSNKYIVCSHILCDRVHGVPQFFICSKCNKISEQIIDPTMISGLRSHAEQEGFTIISPQLEINCICDECAK</sequence>
<dbReference type="PANTHER" id="PTHR33202:SF6">
    <property type="entry name" value="ZINC UPTAKE REGULATION PROTEIN"/>
    <property type="match status" value="1"/>
</dbReference>
<proteinExistence type="inferred from homology"/>
<evidence type="ECO:0000313" key="7">
    <source>
        <dbReference type="EMBL" id="MFA0569310.1"/>
    </source>
</evidence>
<name>A0ABV4NDB6_9VIBR</name>
<keyword evidence="3" id="KW-0862">Zinc</keyword>
<reference evidence="7 8" key="1">
    <citation type="journal article" date="2024" name="ISME J.">
        <title>Tailless and filamentous prophages are predominant in marine Vibrio.</title>
        <authorList>
            <person name="Steensen K."/>
            <person name="Seneca J."/>
            <person name="Bartlau N."/>
            <person name="Yu X.A."/>
            <person name="Hussain F.A."/>
            <person name="Polz M.F."/>
        </authorList>
    </citation>
    <scope>NUCLEOTIDE SEQUENCE [LARGE SCALE GENOMIC DNA]</scope>
    <source>
        <strain evidence="7 8">10N.222.51.A1</strain>
    </source>
</reference>
<dbReference type="SUPFAM" id="SSF46785">
    <property type="entry name" value="Winged helix' DNA-binding domain"/>
    <property type="match status" value="1"/>
</dbReference>
<keyword evidence="6" id="KW-0804">Transcription</keyword>
<comment type="similarity">
    <text evidence="1">Belongs to the Fur family.</text>
</comment>
<dbReference type="Gene3D" id="3.30.1490.190">
    <property type="match status" value="1"/>
</dbReference>
<protein>
    <submittedName>
        <fullName evidence="7">Fur family transcriptional regulator</fullName>
    </submittedName>
</protein>
<evidence type="ECO:0000313" key="8">
    <source>
        <dbReference type="Proteomes" id="UP001570417"/>
    </source>
</evidence>
<evidence type="ECO:0000256" key="5">
    <source>
        <dbReference type="ARBA" id="ARBA00023125"/>
    </source>
</evidence>
<evidence type="ECO:0000256" key="2">
    <source>
        <dbReference type="ARBA" id="ARBA00022491"/>
    </source>
</evidence>
<keyword evidence="4" id="KW-0805">Transcription regulation</keyword>
<keyword evidence="5" id="KW-0238">DNA-binding</keyword>
<keyword evidence="2" id="KW-0678">Repressor</keyword>
<dbReference type="EMBL" id="JBFRUW010000049">
    <property type="protein sequence ID" value="MFA0569310.1"/>
    <property type="molecule type" value="Genomic_DNA"/>
</dbReference>
<dbReference type="InterPro" id="IPR036388">
    <property type="entry name" value="WH-like_DNA-bd_sf"/>
</dbReference>
<gene>
    <name evidence="7" type="ORF">AB4566_13635</name>
</gene>
<comment type="caution">
    <text evidence="7">The sequence shown here is derived from an EMBL/GenBank/DDBJ whole genome shotgun (WGS) entry which is preliminary data.</text>
</comment>
<evidence type="ECO:0000256" key="4">
    <source>
        <dbReference type="ARBA" id="ARBA00023015"/>
    </source>
</evidence>
<keyword evidence="8" id="KW-1185">Reference proteome</keyword>
<dbReference type="Proteomes" id="UP001570417">
    <property type="component" value="Unassembled WGS sequence"/>
</dbReference>
<dbReference type="PANTHER" id="PTHR33202">
    <property type="entry name" value="ZINC UPTAKE REGULATION PROTEIN"/>
    <property type="match status" value="1"/>
</dbReference>
<evidence type="ECO:0000256" key="6">
    <source>
        <dbReference type="ARBA" id="ARBA00023163"/>
    </source>
</evidence>